<evidence type="ECO:0000313" key="2">
    <source>
        <dbReference type="EMBL" id="JAD31806.1"/>
    </source>
</evidence>
<protein>
    <submittedName>
        <fullName evidence="2">Uncharacterized protein</fullName>
    </submittedName>
</protein>
<keyword evidence="1" id="KW-0472">Membrane</keyword>
<keyword evidence="1" id="KW-0812">Transmembrane</keyword>
<accession>A0A0A8YZ00</accession>
<proteinExistence type="predicted"/>
<keyword evidence="1" id="KW-1133">Transmembrane helix</keyword>
<dbReference type="EMBL" id="GBRH01266089">
    <property type="protein sequence ID" value="JAD31806.1"/>
    <property type="molecule type" value="Transcribed_RNA"/>
</dbReference>
<name>A0A0A8YZ00_ARUDO</name>
<evidence type="ECO:0000256" key="1">
    <source>
        <dbReference type="SAM" id="Phobius"/>
    </source>
</evidence>
<sequence length="49" mass="5720">MLLIGICYYPIFVIISITGMVYAIFFFGCLSSFYHRANRLRDLCFSFVP</sequence>
<reference evidence="2" key="1">
    <citation type="submission" date="2014-09" db="EMBL/GenBank/DDBJ databases">
        <authorList>
            <person name="Magalhaes I.L.F."/>
            <person name="Oliveira U."/>
            <person name="Santos F.R."/>
            <person name="Vidigal T.H.D.A."/>
            <person name="Brescovit A.D."/>
            <person name="Santos A.J."/>
        </authorList>
    </citation>
    <scope>NUCLEOTIDE SEQUENCE</scope>
    <source>
        <tissue evidence="2">Shoot tissue taken approximately 20 cm above the soil surface</tissue>
    </source>
</reference>
<reference evidence="2" key="2">
    <citation type="journal article" date="2015" name="Data Brief">
        <title>Shoot transcriptome of the giant reed, Arundo donax.</title>
        <authorList>
            <person name="Barrero R.A."/>
            <person name="Guerrero F.D."/>
            <person name="Moolhuijzen P."/>
            <person name="Goolsby J.A."/>
            <person name="Tidwell J."/>
            <person name="Bellgard S.E."/>
            <person name="Bellgard M.I."/>
        </authorList>
    </citation>
    <scope>NUCLEOTIDE SEQUENCE</scope>
    <source>
        <tissue evidence="2">Shoot tissue taken approximately 20 cm above the soil surface</tissue>
    </source>
</reference>
<organism evidence="2">
    <name type="scientific">Arundo donax</name>
    <name type="common">Giant reed</name>
    <name type="synonym">Donax arundinaceus</name>
    <dbReference type="NCBI Taxonomy" id="35708"/>
    <lineage>
        <taxon>Eukaryota</taxon>
        <taxon>Viridiplantae</taxon>
        <taxon>Streptophyta</taxon>
        <taxon>Embryophyta</taxon>
        <taxon>Tracheophyta</taxon>
        <taxon>Spermatophyta</taxon>
        <taxon>Magnoliopsida</taxon>
        <taxon>Liliopsida</taxon>
        <taxon>Poales</taxon>
        <taxon>Poaceae</taxon>
        <taxon>PACMAD clade</taxon>
        <taxon>Arundinoideae</taxon>
        <taxon>Arundineae</taxon>
        <taxon>Arundo</taxon>
    </lineage>
</organism>
<dbReference type="AlphaFoldDB" id="A0A0A8YZ00"/>
<feature type="transmembrane region" description="Helical" evidence="1">
    <location>
        <begin position="6"/>
        <end position="30"/>
    </location>
</feature>